<dbReference type="AlphaFoldDB" id="A0ABD3MSR4"/>
<dbReference type="Proteomes" id="UP001530400">
    <property type="component" value="Unassembled WGS sequence"/>
</dbReference>
<comment type="caution">
    <text evidence="4">The sequence shown here is derived from an EMBL/GenBank/DDBJ whole genome shotgun (WGS) entry which is preliminary data.</text>
</comment>
<name>A0ABD3MSR4_9STRA</name>
<evidence type="ECO:0008006" key="6">
    <source>
        <dbReference type="Google" id="ProtNLM"/>
    </source>
</evidence>
<proteinExistence type="predicted"/>
<evidence type="ECO:0000313" key="5">
    <source>
        <dbReference type="Proteomes" id="UP001530400"/>
    </source>
</evidence>
<keyword evidence="2" id="KW-0472">Membrane</keyword>
<evidence type="ECO:0000256" key="2">
    <source>
        <dbReference type="SAM" id="Phobius"/>
    </source>
</evidence>
<sequence length="599" mass="62690">MKSLSLALTFLASSTAQELCLPLVRAVTVTQTTTAPIHMFEVLVMDENNIVNWASPLVNPMSAASQSSTIFPASSAVDGDLSTFSHTSEEQTDNVDGTVWWKVDLGEAHTVGEVIIENRWCDDPSDPEGCLCRLTDAVVALYGENNIFITSYPLGDTCGQAEIKITYEPDAKYCEGAVLTATDSVVDETAVDGGTDEPVFTAVAATDSAPSDVVIEDRCFITDPTDLGYDGETNGWYDVSGCGVCNDYCRTVGDPASLQWFSCKLAGTTNEYTASDWNWGTQDSIFSWSKCSGKGASSTDSAADTTAVTATDSAADETAVTATDYAVGETAVTATDSAVDETAVTATDYAVGETAVTATDYAVDETAVTATDYAADETAVTATDYAADETAVTATDYAVDKTAVADDAGTDVISSASVPTYSTSYVPSAQPIFSGGVPMLGHAYSAGDVCEDDTTFVSNKGITCKSFVYAETVHCRSPTGFHDESFEALRYGDFCPKTCGMCLDVAAASSVEGDGGESKGVAIGVGLSVSALIVMLMAWMCCRSNYTGKSNHAMTSEFRDDPTQSQGQYTDNAGGSVQTVDTSAVESAAEEVVPITQIV</sequence>
<keyword evidence="2" id="KW-1133">Transmembrane helix</keyword>
<feature type="chain" id="PRO_5044870042" description="F5/8 type C domain-containing protein" evidence="3">
    <location>
        <begin position="17"/>
        <end position="599"/>
    </location>
</feature>
<accession>A0ABD3MSR4</accession>
<gene>
    <name evidence="4" type="ORF">ACHAWO_007583</name>
</gene>
<organism evidence="4 5">
    <name type="scientific">Cyclotella atomus</name>
    <dbReference type="NCBI Taxonomy" id="382360"/>
    <lineage>
        <taxon>Eukaryota</taxon>
        <taxon>Sar</taxon>
        <taxon>Stramenopiles</taxon>
        <taxon>Ochrophyta</taxon>
        <taxon>Bacillariophyta</taxon>
        <taxon>Coscinodiscophyceae</taxon>
        <taxon>Thalassiosirophycidae</taxon>
        <taxon>Stephanodiscales</taxon>
        <taxon>Stephanodiscaceae</taxon>
        <taxon>Cyclotella</taxon>
    </lineage>
</organism>
<evidence type="ECO:0000256" key="1">
    <source>
        <dbReference type="SAM" id="MobiDB-lite"/>
    </source>
</evidence>
<feature type="signal peptide" evidence="3">
    <location>
        <begin position="1"/>
        <end position="16"/>
    </location>
</feature>
<keyword evidence="2" id="KW-0812">Transmembrane</keyword>
<dbReference type="SUPFAM" id="SSF49785">
    <property type="entry name" value="Galactose-binding domain-like"/>
    <property type="match status" value="1"/>
</dbReference>
<evidence type="ECO:0000313" key="4">
    <source>
        <dbReference type="EMBL" id="KAL3765896.1"/>
    </source>
</evidence>
<evidence type="ECO:0000256" key="3">
    <source>
        <dbReference type="SAM" id="SignalP"/>
    </source>
</evidence>
<dbReference type="Gene3D" id="2.60.120.260">
    <property type="entry name" value="Galactose-binding domain-like"/>
    <property type="match status" value="1"/>
</dbReference>
<dbReference type="InterPro" id="IPR008979">
    <property type="entry name" value="Galactose-bd-like_sf"/>
</dbReference>
<feature type="compositionally biased region" description="Polar residues" evidence="1">
    <location>
        <begin position="563"/>
        <end position="576"/>
    </location>
</feature>
<keyword evidence="5" id="KW-1185">Reference proteome</keyword>
<keyword evidence="3" id="KW-0732">Signal</keyword>
<dbReference type="Pfam" id="PF22633">
    <property type="entry name" value="F5_F8_type_C_2"/>
    <property type="match status" value="1"/>
</dbReference>
<reference evidence="4 5" key="1">
    <citation type="submission" date="2024-10" db="EMBL/GenBank/DDBJ databases">
        <title>Updated reference genomes for cyclostephanoid diatoms.</title>
        <authorList>
            <person name="Roberts W.R."/>
            <person name="Alverson A.J."/>
        </authorList>
    </citation>
    <scope>NUCLEOTIDE SEQUENCE [LARGE SCALE GENOMIC DNA]</scope>
    <source>
        <strain evidence="4 5">AJA010-31</strain>
    </source>
</reference>
<feature type="region of interest" description="Disordered" evidence="1">
    <location>
        <begin position="556"/>
        <end position="576"/>
    </location>
</feature>
<dbReference type="EMBL" id="JALLPJ020001394">
    <property type="protein sequence ID" value="KAL3765896.1"/>
    <property type="molecule type" value="Genomic_DNA"/>
</dbReference>
<protein>
    <recommendedName>
        <fullName evidence="6">F5/8 type C domain-containing protein</fullName>
    </recommendedName>
</protein>
<feature type="transmembrane region" description="Helical" evidence="2">
    <location>
        <begin position="521"/>
        <end position="542"/>
    </location>
</feature>